<organism evidence="3 4">
    <name type="scientific">Eutypa lata (strain UCR-EL1)</name>
    <name type="common">Grapevine dieback disease fungus</name>
    <name type="synonym">Eutypa armeniacae</name>
    <dbReference type="NCBI Taxonomy" id="1287681"/>
    <lineage>
        <taxon>Eukaryota</taxon>
        <taxon>Fungi</taxon>
        <taxon>Dikarya</taxon>
        <taxon>Ascomycota</taxon>
        <taxon>Pezizomycotina</taxon>
        <taxon>Sordariomycetes</taxon>
        <taxon>Xylariomycetidae</taxon>
        <taxon>Xylariales</taxon>
        <taxon>Diatrypaceae</taxon>
        <taxon>Eutypa</taxon>
    </lineage>
</organism>
<dbReference type="PANTHER" id="PTHR24148:SF64">
    <property type="entry name" value="HETEROKARYON INCOMPATIBILITY DOMAIN-CONTAINING PROTEIN"/>
    <property type="match status" value="1"/>
</dbReference>
<evidence type="ECO:0000313" key="4">
    <source>
        <dbReference type="Proteomes" id="UP000012174"/>
    </source>
</evidence>
<dbReference type="OrthoDB" id="2157530at2759"/>
<gene>
    <name evidence="3" type="ORF">UCREL1_9833</name>
</gene>
<evidence type="ECO:0000313" key="3">
    <source>
        <dbReference type="EMBL" id="EMR63225.1"/>
    </source>
</evidence>
<name>M7T9B0_EUTLA</name>
<reference evidence="4" key="1">
    <citation type="journal article" date="2013" name="Genome Announc.">
        <title>Draft genome sequence of the grapevine dieback fungus Eutypa lata UCR-EL1.</title>
        <authorList>
            <person name="Blanco-Ulate B."/>
            <person name="Rolshausen P.E."/>
            <person name="Cantu D."/>
        </authorList>
    </citation>
    <scope>NUCLEOTIDE SEQUENCE [LARGE SCALE GENOMIC DNA]</scope>
    <source>
        <strain evidence="4">UCR-EL1</strain>
    </source>
</reference>
<dbReference type="HOGENOM" id="CLU_004184_6_0_1"/>
<dbReference type="PROSITE" id="PS50297">
    <property type="entry name" value="ANK_REP_REGION"/>
    <property type="match status" value="1"/>
</dbReference>
<dbReference type="PROSITE" id="PS50088">
    <property type="entry name" value="ANK_REPEAT"/>
    <property type="match status" value="1"/>
</dbReference>
<dbReference type="Pfam" id="PF12796">
    <property type="entry name" value="Ank_2"/>
    <property type="match status" value="1"/>
</dbReference>
<evidence type="ECO:0000256" key="1">
    <source>
        <dbReference type="PROSITE-ProRule" id="PRU00023"/>
    </source>
</evidence>
<dbReference type="KEGG" id="ela:UCREL1_9833"/>
<protein>
    <submittedName>
        <fullName evidence="3">Putative heterokaryon incompatibility protein</fullName>
    </submittedName>
</protein>
<dbReference type="Proteomes" id="UP000012174">
    <property type="component" value="Unassembled WGS sequence"/>
</dbReference>
<accession>M7T9B0</accession>
<dbReference type="InterPro" id="IPR036770">
    <property type="entry name" value="Ankyrin_rpt-contain_sf"/>
</dbReference>
<sequence>MAARRGHSMVVKVLIEMGADINLKDDDGRTAMSYAKENNQESVVKLLSQEATLRQLNERAIKKGEEGGLVRRTMYQYPPLLEDGHIRILELQPGKAGDIINFELHGVDLKKNPSFEALSYEWKEKSGTIPVQCNQERLLVTPNCKAALEQLRHETDKRSLWMDAVCINQQDKQECNQQVAMMTDIYRKAKTVLMWIGKEGHFTEAAFRSFPALSKLHEALLKDPDGSSLDHFTLEDRSELRELGKDVFGNVDITAGVRELLSRPYFTRAWIFQEIILAGSRGLVMCGGVSLSLEDVQVGALGLRRLRKCP</sequence>
<dbReference type="InterPro" id="IPR010730">
    <property type="entry name" value="HET"/>
</dbReference>
<feature type="domain" description="Heterokaryon incompatibility" evidence="2">
    <location>
        <begin position="115"/>
        <end position="274"/>
    </location>
</feature>
<dbReference type="InterPro" id="IPR002110">
    <property type="entry name" value="Ankyrin_rpt"/>
</dbReference>
<dbReference type="Pfam" id="PF06985">
    <property type="entry name" value="HET"/>
    <property type="match status" value="1"/>
</dbReference>
<keyword evidence="4" id="KW-1185">Reference proteome</keyword>
<feature type="repeat" description="ANK" evidence="1">
    <location>
        <begin position="1"/>
        <end position="26"/>
    </location>
</feature>
<dbReference type="SUPFAM" id="SSF48403">
    <property type="entry name" value="Ankyrin repeat"/>
    <property type="match status" value="1"/>
</dbReference>
<dbReference type="OMA" id="WIGKEGH"/>
<dbReference type="AlphaFoldDB" id="M7T9B0"/>
<keyword evidence="1" id="KW-0040">ANK repeat</keyword>
<evidence type="ECO:0000259" key="2">
    <source>
        <dbReference type="Pfam" id="PF06985"/>
    </source>
</evidence>
<proteinExistence type="predicted"/>
<dbReference type="InterPro" id="IPR052895">
    <property type="entry name" value="HetReg/Transcr_Mod"/>
</dbReference>
<dbReference type="EMBL" id="KB707256">
    <property type="protein sequence ID" value="EMR63225.1"/>
    <property type="molecule type" value="Genomic_DNA"/>
</dbReference>
<dbReference type="Gene3D" id="1.25.40.20">
    <property type="entry name" value="Ankyrin repeat-containing domain"/>
    <property type="match status" value="1"/>
</dbReference>
<dbReference type="PANTHER" id="PTHR24148">
    <property type="entry name" value="ANKYRIN REPEAT DOMAIN-CONTAINING PROTEIN 39 HOMOLOG-RELATED"/>
    <property type="match status" value="1"/>
</dbReference>